<dbReference type="EMBL" id="JARKHS020012357">
    <property type="protein sequence ID" value="KAK8776970.1"/>
    <property type="molecule type" value="Genomic_DNA"/>
</dbReference>
<organism evidence="2 3">
    <name type="scientific">Amblyomma americanum</name>
    <name type="common">Lone star tick</name>
    <dbReference type="NCBI Taxonomy" id="6943"/>
    <lineage>
        <taxon>Eukaryota</taxon>
        <taxon>Metazoa</taxon>
        <taxon>Ecdysozoa</taxon>
        <taxon>Arthropoda</taxon>
        <taxon>Chelicerata</taxon>
        <taxon>Arachnida</taxon>
        <taxon>Acari</taxon>
        <taxon>Parasitiformes</taxon>
        <taxon>Ixodida</taxon>
        <taxon>Ixodoidea</taxon>
        <taxon>Ixodidae</taxon>
        <taxon>Amblyomminae</taxon>
        <taxon>Amblyomma</taxon>
    </lineage>
</organism>
<sequence length="292" mass="32383">MQKSGISAHEELSTVSEKLAEEVAHISSLQQLIEQVERGAGEVLQPASSKLCQKLEQLRCQIEKHELSLRKKLNDKDEALREAELSLLALKEDLEREVAVRMAAEERCSKLAMELEYTTESACEAKQLLRKVQSCLEKGNANLPDCREDLAASVAALVDDKAVQTDGGAAAEREAEAQLTAAGVELDSLRCLLEEVSSQLACEVQARSEAEYSAQHVHEELSTFSEKLAEEVAHSSSLQQRIEKVERGAGEVLQPASSKLCQELEQLRRQIENHELSLRKKLDDKDEALREA</sequence>
<feature type="coiled-coil region" evidence="1">
    <location>
        <begin position="48"/>
        <end position="93"/>
    </location>
</feature>
<name>A0AAQ4EQL9_AMBAM</name>
<comment type="caution">
    <text evidence="2">The sequence shown here is derived from an EMBL/GenBank/DDBJ whole genome shotgun (WGS) entry which is preliminary data.</text>
</comment>
<keyword evidence="3" id="KW-1185">Reference proteome</keyword>
<evidence type="ECO:0000313" key="3">
    <source>
        <dbReference type="Proteomes" id="UP001321473"/>
    </source>
</evidence>
<accession>A0AAQ4EQL9</accession>
<keyword evidence="1" id="KW-0175">Coiled coil</keyword>
<proteinExistence type="predicted"/>
<feature type="coiled-coil region" evidence="1">
    <location>
        <begin position="257"/>
        <end position="291"/>
    </location>
</feature>
<reference evidence="2 3" key="1">
    <citation type="journal article" date="2023" name="Arcadia Sci">
        <title>De novo assembly of a long-read Amblyomma americanum tick genome.</title>
        <authorList>
            <person name="Chou S."/>
            <person name="Poskanzer K.E."/>
            <person name="Rollins M."/>
            <person name="Thuy-Boun P.S."/>
        </authorList>
    </citation>
    <scope>NUCLEOTIDE SEQUENCE [LARGE SCALE GENOMIC DNA]</scope>
    <source>
        <strain evidence="2">F_SG_1</strain>
        <tissue evidence="2">Salivary glands</tissue>
    </source>
</reference>
<protein>
    <submittedName>
        <fullName evidence="2">Uncharacterized protein</fullName>
    </submittedName>
</protein>
<evidence type="ECO:0000256" key="1">
    <source>
        <dbReference type="SAM" id="Coils"/>
    </source>
</evidence>
<dbReference type="Proteomes" id="UP001321473">
    <property type="component" value="Unassembled WGS sequence"/>
</dbReference>
<evidence type="ECO:0000313" key="2">
    <source>
        <dbReference type="EMBL" id="KAK8776970.1"/>
    </source>
</evidence>
<gene>
    <name evidence="2" type="ORF">V5799_029685</name>
</gene>
<dbReference type="AlphaFoldDB" id="A0AAQ4EQL9"/>